<feature type="region of interest" description="Disordered" evidence="1">
    <location>
        <begin position="1"/>
        <end position="40"/>
    </location>
</feature>
<accession>W1NVR9</accession>
<protein>
    <submittedName>
        <fullName evidence="2">Uncharacterized protein</fullName>
    </submittedName>
</protein>
<name>W1NVR9_AMBTC</name>
<evidence type="ECO:0000313" key="2">
    <source>
        <dbReference type="EMBL" id="ERM99692.1"/>
    </source>
</evidence>
<organism evidence="2 3">
    <name type="scientific">Amborella trichopoda</name>
    <dbReference type="NCBI Taxonomy" id="13333"/>
    <lineage>
        <taxon>Eukaryota</taxon>
        <taxon>Viridiplantae</taxon>
        <taxon>Streptophyta</taxon>
        <taxon>Embryophyta</taxon>
        <taxon>Tracheophyta</taxon>
        <taxon>Spermatophyta</taxon>
        <taxon>Magnoliopsida</taxon>
        <taxon>Amborellales</taxon>
        <taxon>Amborellaceae</taxon>
        <taxon>Amborella</taxon>
    </lineage>
</organism>
<sequence length="156" mass="17050">MDDNMEFQEWEILPESELGHPKNSDSSENQRNSAIVDEDSEGMIRPDYFAYDSVHLNKTNTNEEIAVPDELGFSDIGVSTWVDPCLTSIYAAREGKFSGMMGFGNENSNTSGSESGDFNEGKEVEALDPGGLMEIKGGLDPGNNSKESDPDSNWAL</sequence>
<evidence type="ECO:0000256" key="1">
    <source>
        <dbReference type="SAM" id="MobiDB-lite"/>
    </source>
</evidence>
<gene>
    <name evidence="2" type="ORF">AMTR_s00099p00068410</name>
</gene>
<proteinExistence type="predicted"/>
<evidence type="ECO:0000313" key="3">
    <source>
        <dbReference type="Proteomes" id="UP000017836"/>
    </source>
</evidence>
<keyword evidence="3" id="KW-1185">Reference proteome</keyword>
<dbReference type="HOGENOM" id="CLU_1689101_0_0_1"/>
<reference evidence="3" key="1">
    <citation type="journal article" date="2013" name="Science">
        <title>The Amborella genome and the evolution of flowering plants.</title>
        <authorList>
            <consortium name="Amborella Genome Project"/>
        </authorList>
    </citation>
    <scope>NUCLEOTIDE SEQUENCE [LARGE SCALE GENOMIC DNA]</scope>
</reference>
<dbReference type="EMBL" id="KI394994">
    <property type="protein sequence ID" value="ERM99692.1"/>
    <property type="molecule type" value="Genomic_DNA"/>
</dbReference>
<feature type="compositionally biased region" description="Low complexity" evidence="1">
    <location>
        <begin position="103"/>
        <end position="116"/>
    </location>
</feature>
<feature type="region of interest" description="Disordered" evidence="1">
    <location>
        <begin position="103"/>
        <end position="156"/>
    </location>
</feature>
<dbReference type="AlphaFoldDB" id="W1NVR9"/>
<dbReference type="Proteomes" id="UP000017836">
    <property type="component" value="Unassembled WGS sequence"/>
</dbReference>
<dbReference type="Gramene" id="ERM99692">
    <property type="protein sequence ID" value="ERM99692"/>
    <property type="gene ID" value="AMTR_s00099p00068410"/>
</dbReference>
<feature type="compositionally biased region" description="Acidic residues" evidence="1">
    <location>
        <begin position="1"/>
        <end position="14"/>
    </location>
</feature>